<comment type="caution">
    <text evidence="2">The sequence shown here is derived from an EMBL/GenBank/DDBJ whole genome shotgun (WGS) entry which is preliminary data.</text>
</comment>
<dbReference type="AlphaFoldDB" id="A0AAU9JEL9"/>
<reference evidence="2" key="1">
    <citation type="submission" date="2021-09" db="EMBL/GenBank/DDBJ databases">
        <authorList>
            <consortium name="AG Swart"/>
            <person name="Singh M."/>
            <person name="Singh A."/>
            <person name="Seah K."/>
            <person name="Emmerich C."/>
        </authorList>
    </citation>
    <scope>NUCLEOTIDE SEQUENCE</scope>
    <source>
        <strain evidence="2">ATCC30299</strain>
    </source>
</reference>
<dbReference type="EMBL" id="CAJZBQ010000036">
    <property type="protein sequence ID" value="CAG9324446.1"/>
    <property type="molecule type" value="Genomic_DNA"/>
</dbReference>
<evidence type="ECO:0000256" key="1">
    <source>
        <dbReference type="SAM" id="Phobius"/>
    </source>
</evidence>
<keyword evidence="1" id="KW-0812">Transmembrane</keyword>
<keyword evidence="1" id="KW-1133">Transmembrane helix</keyword>
<sequence>MNCSWRTHSSHTGAIDISMSGNTQNCFRLRKSRCNVPPSLGTTVFFYCIHRASMSKKIAGILSFAWPIIIFLCYFRQPNVQLNSFDHLE</sequence>
<feature type="transmembrane region" description="Helical" evidence="1">
    <location>
        <begin position="58"/>
        <end position="77"/>
    </location>
</feature>
<evidence type="ECO:0000313" key="3">
    <source>
        <dbReference type="Proteomes" id="UP001162131"/>
    </source>
</evidence>
<name>A0AAU9JEL9_9CILI</name>
<keyword evidence="1" id="KW-0472">Membrane</keyword>
<gene>
    <name evidence="2" type="ORF">BSTOLATCC_MIC36236</name>
</gene>
<dbReference type="Proteomes" id="UP001162131">
    <property type="component" value="Unassembled WGS sequence"/>
</dbReference>
<protein>
    <submittedName>
        <fullName evidence="2">Uncharacterized protein</fullName>
    </submittedName>
</protein>
<proteinExistence type="predicted"/>
<keyword evidence="3" id="KW-1185">Reference proteome</keyword>
<accession>A0AAU9JEL9</accession>
<evidence type="ECO:0000313" key="2">
    <source>
        <dbReference type="EMBL" id="CAG9324446.1"/>
    </source>
</evidence>
<organism evidence="2 3">
    <name type="scientific">Blepharisma stoltei</name>
    <dbReference type="NCBI Taxonomy" id="1481888"/>
    <lineage>
        <taxon>Eukaryota</taxon>
        <taxon>Sar</taxon>
        <taxon>Alveolata</taxon>
        <taxon>Ciliophora</taxon>
        <taxon>Postciliodesmatophora</taxon>
        <taxon>Heterotrichea</taxon>
        <taxon>Heterotrichida</taxon>
        <taxon>Blepharismidae</taxon>
        <taxon>Blepharisma</taxon>
    </lineage>
</organism>